<keyword evidence="2" id="KW-0813">Transport</keyword>
<dbReference type="SUPFAM" id="SSF48695">
    <property type="entry name" value="Multiheme cytochromes"/>
    <property type="match status" value="1"/>
</dbReference>
<feature type="transmembrane region" description="Helical" evidence="9">
    <location>
        <begin position="387"/>
        <end position="405"/>
    </location>
</feature>
<keyword evidence="4" id="KW-0479">Metal-binding</keyword>
<proteinExistence type="predicted"/>
<feature type="signal peptide" evidence="10">
    <location>
        <begin position="1"/>
        <end position="20"/>
    </location>
</feature>
<dbReference type="InterPro" id="IPR051829">
    <property type="entry name" value="Multiheme_Cytochr_ET"/>
</dbReference>
<evidence type="ECO:0000256" key="1">
    <source>
        <dbReference type="ARBA" id="ARBA00004196"/>
    </source>
</evidence>
<keyword evidence="9" id="KW-0812">Transmembrane</keyword>
<dbReference type="Pfam" id="PF09699">
    <property type="entry name" value="Paired_CXXCH_1"/>
    <property type="match status" value="1"/>
</dbReference>
<comment type="caution">
    <text evidence="13">The sequence shown here is derived from an EMBL/GenBank/DDBJ whole genome shotgun (WGS) entry which is preliminary data.</text>
</comment>
<dbReference type="GO" id="GO:0016491">
    <property type="term" value="F:oxidoreductase activity"/>
    <property type="evidence" value="ECO:0007669"/>
    <property type="project" value="TreeGrafter"/>
</dbReference>
<dbReference type="AlphaFoldDB" id="A0A1F6C7R8"/>
<dbReference type="GO" id="GO:0030313">
    <property type="term" value="C:cell envelope"/>
    <property type="evidence" value="ECO:0007669"/>
    <property type="project" value="UniProtKB-SubCell"/>
</dbReference>
<feature type="domain" description="Doubled CXXCH motif" evidence="11">
    <location>
        <begin position="254"/>
        <end position="287"/>
    </location>
</feature>
<evidence type="ECO:0000256" key="2">
    <source>
        <dbReference type="ARBA" id="ARBA00022448"/>
    </source>
</evidence>
<dbReference type="Proteomes" id="UP000178606">
    <property type="component" value="Unassembled WGS sequence"/>
</dbReference>
<name>A0A1F6C7R8_HANXR</name>
<dbReference type="PANTHER" id="PTHR35038">
    <property type="entry name" value="DISSIMILATORY SULFITE REDUCTASE SIRA"/>
    <property type="match status" value="1"/>
</dbReference>
<keyword evidence="8" id="KW-0175">Coiled coil</keyword>
<dbReference type="InterPro" id="IPR010177">
    <property type="entry name" value="Paired_CXXCH_1"/>
</dbReference>
<feature type="coiled-coil region" evidence="8">
    <location>
        <begin position="295"/>
        <end position="322"/>
    </location>
</feature>
<dbReference type="Gene3D" id="3.90.10.10">
    <property type="entry name" value="Cytochrome C3"/>
    <property type="match status" value="1"/>
</dbReference>
<sequence>MKQLILCILTALCLAGPALAEKKDTCVSCHRGLDGEMAAPVQGMPQDVHAQYGLSCADCHGGDPTQEDMEASMDPRRGYRGAPTAEQIPTFCGTCHADAATIRKFKPGLRVDQLELYWTSVHGKQHQKGDRKVAQCVSCHGVHGILPGSDPRSPVYPTNVPKTCARCHSDAGLMAGYRIPTDQFDQYKTSVHGRILLEKGVRGAPACNDCHGNHGAAPPGVSSVSNVCGQCHPVNSELLKQSPHQKPFEEMGVAACESCHGNHGVQRPTDDMLGAGEGSACTSCHERGSKGHQAAEAMRAAIDGLKARRDAAEALILRAEQAGMEVSQAKFDLNEVGNALTKARASVHAFSLARLGETVKEGEALAEGTTRKGEQAIAELQFRRKGLGVSLVIILGVAVALFFKIREVDRRRGLR</sequence>
<keyword evidence="3" id="KW-0349">Heme</keyword>
<evidence type="ECO:0000313" key="13">
    <source>
        <dbReference type="EMBL" id="OGG45194.1"/>
    </source>
</evidence>
<comment type="subcellular location">
    <subcellularLocation>
        <location evidence="1">Cell envelope</location>
    </subcellularLocation>
</comment>
<evidence type="ECO:0000259" key="12">
    <source>
        <dbReference type="Pfam" id="PF14537"/>
    </source>
</evidence>
<dbReference type="PANTHER" id="PTHR35038:SF6">
    <property type="entry name" value="SURFACE LOCALIZED DECAHEME CYTOCHROME C LIPOPROTEIN"/>
    <property type="match status" value="1"/>
</dbReference>
<dbReference type="GO" id="GO:0046872">
    <property type="term" value="F:metal ion binding"/>
    <property type="evidence" value="ECO:0007669"/>
    <property type="project" value="UniProtKB-KW"/>
</dbReference>
<evidence type="ECO:0000256" key="8">
    <source>
        <dbReference type="SAM" id="Coils"/>
    </source>
</evidence>
<organism evidence="13 14">
    <name type="scientific">Handelsmanbacteria sp. (strain RIFCSPLOWO2_12_FULL_64_10)</name>
    <dbReference type="NCBI Taxonomy" id="1817868"/>
    <lineage>
        <taxon>Bacteria</taxon>
        <taxon>Candidatus Handelsmaniibacteriota</taxon>
    </lineage>
</organism>
<evidence type="ECO:0000313" key="14">
    <source>
        <dbReference type="Proteomes" id="UP000178606"/>
    </source>
</evidence>
<evidence type="ECO:0000256" key="5">
    <source>
        <dbReference type="ARBA" id="ARBA00022729"/>
    </source>
</evidence>
<evidence type="ECO:0000256" key="6">
    <source>
        <dbReference type="ARBA" id="ARBA00022982"/>
    </source>
</evidence>
<reference evidence="13 14" key="1">
    <citation type="journal article" date="2016" name="Nat. Commun.">
        <title>Thousands of microbial genomes shed light on interconnected biogeochemical processes in an aquifer system.</title>
        <authorList>
            <person name="Anantharaman K."/>
            <person name="Brown C.T."/>
            <person name="Hug L.A."/>
            <person name="Sharon I."/>
            <person name="Castelle C.J."/>
            <person name="Probst A.J."/>
            <person name="Thomas B.C."/>
            <person name="Singh A."/>
            <person name="Wilkins M.J."/>
            <person name="Karaoz U."/>
            <person name="Brodie E.L."/>
            <person name="Williams K.H."/>
            <person name="Hubbard S.S."/>
            <person name="Banfield J.F."/>
        </authorList>
    </citation>
    <scope>NUCLEOTIDE SEQUENCE [LARGE SCALE GENOMIC DNA]</scope>
    <source>
        <strain evidence="14">RIFCSPLOWO2_12_FULL_64_10</strain>
    </source>
</reference>
<evidence type="ECO:0000256" key="9">
    <source>
        <dbReference type="SAM" id="Phobius"/>
    </source>
</evidence>
<dbReference type="Gene3D" id="1.10.1130.10">
    <property type="entry name" value="Flavocytochrome C3, Chain A"/>
    <property type="match status" value="1"/>
</dbReference>
<keyword evidence="5 10" id="KW-0732">Signal</keyword>
<dbReference type="EMBL" id="MFKF01000384">
    <property type="protein sequence ID" value="OGG45194.1"/>
    <property type="molecule type" value="Genomic_DNA"/>
</dbReference>
<evidence type="ECO:0000256" key="3">
    <source>
        <dbReference type="ARBA" id="ARBA00022617"/>
    </source>
</evidence>
<keyword evidence="9" id="KW-1133">Transmembrane helix</keyword>
<keyword evidence="7" id="KW-0408">Iron</keyword>
<evidence type="ECO:0000259" key="11">
    <source>
        <dbReference type="Pfam" id="PF09699"/>
    </source>
</evidence>
<evidence type="ECO:0000256" key="10">
    <source>
        <dbReference type="SAM" id="SignalP"/>
    </source>
</evidence>
<keyword evidence="6" id="KW-0249">Electron transport</keyword>
<accession>A0A1F6C7R8</accession>
<feature type="domain" description="Tetrahaem cytochrome" evidence="12">
    <location>
        <begin position="48"/>
        <end position="169"/>
    </location>
</feature>
<evidence type="ECO:0000256" key="7">
    <source>
        <dbReference type="ARBA" id="ARBA00023004"/>
    </source>
</evidence>
<dbReference type="Pfam" id="PF14537">
    <property type="entry name" value="Cytochrom_c3_2"/>
    <property type="match status" value="1"/>
</dbReference>
<dbReference type="InterPro" id="IPR036280">
    <property type="entry name" value="Multihaem_cyt_sf"/>
</dbReference>
<feature type="chain" id="PRO_5009523251" evidence="10">
    <location>
        <begin position="21"/>
        <end position="415"/>
    </location>
</feature>
<dbReference type="InterPro" id="IPR012286">
    <property type="entry name" value="Tetrahaem_cytochrome"/>
</dbReference>
<gene>
    <name evidence="13" type="ORF">A3F84_09370</name>
</gene>
<protein>
    <submittedName>
        <fullName evidence="13">Uncharacterized protein</fullName>
    </submittedName>
</protein>
<keyword evidence="9" id="KW-0472">Membrane</keyword>
<evidence type="ECO:0000256" key="4">
    <source>
        <dbReference type="ARBA" id="ARBA00022723"/>
    </source>
</evidence>